<protein>
    <submittedName>
        <fullName evidence="3">Uncharacterized protein</fullName>
    </submittedName>
</protein>
<dbReference type="EMBL" id="REGN01004596">
    <property type="protein sequence ID" value="RNA16906.1"/>
    <property type="molecule type" value="Genomic_DNA"/>
</dbReference>
<gene>
    <name evidence="3" type="ORF">BpHYR1_017521</name>
</gene>
<accession>A0A3M7R021</accession>
<sequence length="149" mass="17131">MLQDTPATPRVANQLEQIEQLKHELTAQHREQLTELDRLKEANRQLERQVQASQQQTTLQHHEREAAREANQVLVGKVQRLTEQMGSLQEITQLLLEPQARAPSRESIPTLDAVVTRAWILLPIRQQMGQAQNERPREAEFIPIAELSP</sequence>
<evidence type="ECO:0000313" key="4">
    <source>
        <dbReference type="Proteomes" id="UP000276133"/>
    </source>
</evidence>
<keyword evidence="1" id="KW-0175">Coiled coil</keyword>
<proteinExistence type="predicted"/>
<keyword evidence="4" id="KW-1185">Reference proteome</keyword>
<evidence type="ECO:0000256" key="1">
    <source>
        <dbReference type="SAM" id="Coils"/>
    </source>
</evidence>
<reference evidence="3 4" key="1">
    <citation type="journal article" date="2018" name="Sci. Rep.">
        <title>Genomic signatures of local adaptation to the degree of environmental predictability in rotifers.</title>
        <authorList>
            <person name="Franch-Gras L."/>
            <person name="Hahn C."/>
            <person name="Garcia-Roger E.M."/>
            <person name="Carmona M.J."/>
            <person name="Serra M."/>
            <person name="Gomez A."/>
        </authorList>
    </citation>
    <scope>NUCLEOTIDE SEQUENCE [LARGE SCALE GENOMIC DNA]</scope>
    <source>
        <strain evidence="3">HYR1</strain>
    </source>
</reference>
<evidence type="ECO:0000313" key="3">
    <source>
        <dbReference type="EMBL" id="RNA16906.1"/>
    </source>
</evidence>
<evidence type="ECO:0000256" key="2">
    <source>
        <dbReference type="SAM" id="MobiDB-lite"/>
    </source>
</evidence>
<feature type="region of interest" description="Disordered" evidence="2">
    <location>
        <begin position="130"/>
        <end position="149"/>
    </location>
</feature>
<feature type="coiled-coil region" evidence="1">
    <location>
        <begin position="11"/>
        <end position="84"/>
    </location>
</feature>
<dbReference type="Proteomes" id="UP000276133">
    <property type="component" value="Unassembled WGS sequence"/>
</dbReference>
<name>A0A3M7R021_BRAPC</name>
<organism evidence="3 4">
    <name type="scientific">Brachionus plicatilis</name>
    <name type="common">Marine rotifer</name>
    <name type="synonym">Brachionus muelleri</name>
    <dbReference type="NCBI Taxonomy" id="10195"/>
    <lineage>
        <taxon>Eukaryota</taxon>
        <taxon>Metazoa</taxon>
        <taxon>Spiralia</taxon>
        <taxon>Gnathifera</taxon>
        <taxon>Rotifera</taxon>
        <taxon>Eurotatoria</taxon>
        <taxon>Monogononta</taxon>
        <taxon>Pseudotrocha</taxon>
        <taxon>Ploima</taxon>
        <taxon>Brachionidae</taxon>
        <taxon>Brachionus</taxon>
    </lineage>
</organism>
<comment type="caution">
    <text evidence="3">The sequence shown here is derived from an EMBL/GenBank/DDBJ whole genome shotgun (WGS) entry which is preliminary data.</text>
</comment>
<dbReference type="AlphaFoldDB" id="A0A3M7R021"/>